<feature type="transmembrane region" description="Helical" evidence="3">
    <location>
        <begin position="12"/>
        <end position="30"/>
    </location>
</feature>
<keyword evidence="3" id="KW-0472">Membrane</keyword>
<evidence type="ECO:0000313" key="4">
    <source>
        <dbReference type="EMBL" id="HDS10900.1"/>
    </source>
</evidence>
<sequence length="507" mass="55818">MILSVGRTSVMMIALVILAVLVGVAAYFAITKSYPPQTMTTQSTYTTQSSPITGTTSTETLVTTPPQTVTTSYPPVVLKVLTRHPGDILQVAKKMFLSSDIAKKYNIVDVQFISVPPGLWVQTAKAQSVDVGWGGGPTLFDTLYQEKLLAPLSSPTLLQAIMDIPDTVAGAPLKRTGPDGNIYWVAAALSSFGFTVNTALAQQYGLPPLKSWRDLASPEVGKILLKAQEPPIGIADPLASTSNTRMYEIILQAYGWDEGWRILTLMGANSFIYSGSSDVRDAVIKGERIAGITIDYYGYTAHYLNPACVYVLPENETIVNGDPIALLSTSKNPVQAQAFIEWVLTDGQKVWLDPNINRIPVNPKVFDTPEGKAREDLKKSFEELFYARGIEFSDELALSYEVMMQYYFKATIIDTQQLLLSAWTKLLSAYYGGKITQEKFNELVGIMTRPIEFTDPETGQKVVWSQDVAIKLNTLYLSGKTTILDGLMKEWRAGAEERYRAVIQALG</sequence>
<name>A0A7C1E321_9CREN</name>
<dbReference type="PANTHER" id="PTHR30006:SF24">
    <property type="entry name" value="SLL0237 PROTEIN"/>
    <property type="match status" value="1"/>
</dbReference>
<protein>
    <submittedName>
        <fullName evidence="4">ABC transporter substrate-binding protein</fullName>
    </submittedName>
</protein>
<dbReference type="InterPro" id="IPR006059">
    <property type="entry name" value="SBP"/>
</dbReference>
<feature type="region of interest" description="Disordered" evidence="2">
    <location>
        <begin position="39"/>
        <end position="64"/>
    </location>
</feature>
<evidence type="ECO:0000256" key="3">
    <source>
        <dbReference type="SAM" id="Phobius"/>
    </source>
</evidence>
<comment type="caution">
    <text evidence="4">The sequence shown here is derived from an EMBL/GenBank/DDBJ whole genome shotgun (WGS) entry which is preliminary data.</text>
</comment>
<dbReference type="Gene3D" id="3.40.190.10">
    <property type="entry name" value="Periplasmic binding protein-like II"/>
    <property type="match status" value="2"/>
</dbReference>
<keyword evidence="1" id="KW-0732">Signal</keyword>
<dbReference type="AlphaFoldDB" id="A0A7C1E321"/>
<proteinExistence type="predicted"/>
<evidence type="ECO:0000256" key="1">
    <source>
        <dbReference type="ARBA" id="ARBA00022729"/>
    </source>
</evidence>
<reference evidence="4" key="1">
    <citation type="journal article" date="2020" name="mSystems">
        <title>Genome- and Community-Level Interaction Insights into Carbon Utilization and Element Cycling Functions of Hydrothermarchaeota in Hydrothermal Sediment.</title>
        <authorList>
            <person name="Zhou Z."/>
            <person name="Liu Y."/>
            <person name="Xu W."/>
            <person name="Pan J."/>
            <person name="Luo Z.H."/>
            <person name="Li M."/>
        </authorList>
    </citation>
    <scope>NUCLEOTIDE SEQUENCE [LARGE SCALE GENOMIC DNA]</scope>
    <source>
        <strain evidence="4">SpSt-123</strain>
    </source>
</reference>
<dbReference type="SUPFAM" id="SSF53850">
    <property type="entry name" value="Periplasmic binding protein-like II"/>
    <property type="match status" value="1"/>
</dbReference>
<keyword evidence="3" id="KW-1133">Transmembrane helix</keyword>
<dbReference type="EMBL" id="DSDY01000146">
    <property type="protein sequence ID" value="HDS10900.1"/>
    <property type="molecule type" value="Genomic_DNA"/>
</dbReference>
<keyword evidence="3" id="KW-0812">Transmembrane</keyword>
<dbReference type="PANTHER" id="PTHR30006">
    <property type="entry name" value="THIAMINE-BINDING PERIPLASMIC PROTEIN-RELATED"/>
    <property type="match status" value="1"/>
</dbReference>
<gene>
    <name evidence="4" type="ORF">ENO04_04730</name>
</gene>
<accession>A0A7C1E321</accession>
<dbReference type="Pfam" id="PF13416">
    <property type="entry name" value="SBP_bac_8"/>
    <property type="match status" value="1"/>
</dbReference>
<organism evidence="4">
    <name type="scientific">Fervidicoccus fontis</name>
    <dbReference type="NCBI Taxonomy" id="683846"/>
    <lineage>
        <taxon>Archaea</taxon>
        <taxon>Thermoproteota</taxon>
        <taxon>Thermoprotei</taxon>
        <taxon>Fervidicoccales</taxon>
        <taxon>Fervidicoccaceae</taxon>
        <taxon>Fervidicoccus</taxon>
    </lineage>
</organism>
<evidence type="ECO:0000256" key="2">
    <source>
        <dbReference type="SAM" id="MobiDB-lite"/>
    </source>
</evidence>